<name>M7SGE0_EUTLA</name>
<evidence type="ECO:0000313" key="3">
    <source>
        <dbReference type="Proteomes" id="UP000012174"/>
    </source>
</evidence>
<dbReference type="HOGENOM" id="CLU_2061473_0_0_1"/>
<evidence type="ECO:0000256" key="1">
    <source>
        <dbReference type="SAM" id="MobiDB-lite"/>
    </source>
</evidence>
<feature type="region of interest" description="Disordered" evidence="1">
    <location>
        <begin position="1"/>
        <end position="119"/>
    </location>
</feature>
<dbReference type="Proteomes" id="UP000012174">
    <property type="component" value="Unassembled WGS sequence"/>
</dbReference>
<reference evidence="3" key="1">
    <citation type="journal article" date="2013" name="Genome Announc.">
        <title>Draft genome sequence of the grapevine dieback fungus Eutypa lata UCR-EL1.</title>
        <authorList>
            <person name="Blanco-Ulate B."/>
            <person name="Rolshausen P.E."/>
            <person name="Cantu D."/>
        </authorList>
    </citation>
    <scope>NUCLEOTIDE SEQUENCE [LARGE SCALE GENOMIC DNA]</scope>
    <source>
        <strain evidence="3">UCR-EL1</strain>
    </source>
</reference>
<sequence>MADSISSFFTSLFPSSKPPPKRTHNLRSDARTVGSTTPPTTSTAASGAGAGANNGNNNSNGRGPTTPAAAADASQQIRDQRAQFLDKLSSRPARGKWKGNNSNAKGSKPSVQSQASSSS</sequence>
<evidence type="ECO:0000313" key="2">
    <source>
        <dbReference type="EMBL" id="EMR65339.1"/>
    </source>
</evidence>
<dbReference type="EMBL" id="KB706887">
    <property type="protein sequence ID" value="EMR65339.1"/>
    <property type="molecule type" value="Genomic_DNA"/>
</dbReference>
<feature type="compositionally biased region" description="Polar residues" evidence="1">
    <location>
        <begin position="1"/>
        <end position="14"/>
    </location>
</feature>
<feature type="compositionally biased region" description="Low complexity" evidence="1">
    <location>
        <begin position="107"/>
        <end position="119"/>
    </location>
</feature>
<keyword evidence="3" id="KW-1185">Reference proteome</keyword>
<protein>
    <submittedName>
        <fullName evidence="2">Uncharacterized protein</fullName>
    </submittedName>
</protein>
<dbReference type="AlphaFoldDB" id="M7SGE0"/>
<accession>M7SGE0</accession>
<dbReference type="KEGG" id="ela:UCREL1_7696"/>
<organism evidence="2 3">
    <name type="scientific">Eutypa lata (strain UCR-EL1)</name>
    <name type="common">Grapevine dieback disease fungus</name>
    <name type="synonym">Eutypa armeniacae</name>
    <dbReference type="NCBI Taxonomy" id="1287681"/>
    <lineage>
        <taxon>Eukaryota</taxon>
        <taxon>Fungi</taxon>
        <taxon>Dikarya</taxon>
        <taxon>Ascomycota</taxon>
        <taxon>Pezizomycotina</taxon>
        <taxon>Sordariomycetes</taxon>
        <taxon>Xylariomycetidae</taxon>
        <taxon>Xylariales</taxon>
        <taxon>Diatrypaceae</taxon>
        <taxon>Eutypa</taxon>
    </lineage>
</organism>
<proteinExistence type="predicted"/>
<feature type="compositionally biased region" description="Low complexity" evidence="1">
    <location>
        <begin position="34"/>
        <end position="67"/>
    </location>
</feature>
<gene>
    <name evidence="2" type="ORF">UCREL1_7696</name>
</gene>